<feature type="non-terminal residue" evidence="4">
    <location>
        <position position="1"/>
    </location>
</feature>
<comment type="cofactor">
    <cofactor evidence="1">
        <name>a divalent metal cation</name>
        <dbReference type="ChEBI" id="CHEBI:60240"/>
    </cofactor>
</comment>
<dbReference type="OrthoDB" id="6765180at2759"/>
<accession>E2ANF6</accession>
<sequence length="185" mass="21545">NGGYRYVSKKDLLMFLCKLRQGLSDDFLQVIFEYSSRQATSMAISTVRQSLMQRFVPENIGLNSVTRENYIARHVPEFVNELYNANPNIPRVIAAIDGTYSYIPKCSNFRTLRQSFSIHKSRHLLKPVLIVALDGYIFDIQGPYFSDSRNNDAAILENEFERDAERMREWFRDGDILIVDRGYRD</sequence>
<evidence type="ECO:0000256" key="2">
    <source>
        <dbReference type="ARBA" id="ARBA00022723"/>
    </source>
</evidence>
<evidence type="ECO:0000313" key="4">
    <source>
        <dbReference type="EMBL" id="EFN65033.1"/>
    </source>
</evidence>
<evidence type="ECO:0000313" key="5">
    <source>
        <dbReference type="Proteomes" id="UP000000311"/>
    </source>
</evidence>
<proteinExistence type="predicted"/>
<keyword evidence="5" id="KW-1185">Reference proteome</keyword>
<evidence type="ECO:0000259" key="3">
    <source>
        <dbReference type="Pfam" id="PF13359"/>
    </source>
</evidence>
<protein>
    <recommendedName>
        <fullName evidence="3">DDE Tnp4 domain-containing protein</fullName>
    </recommendedName>
</protein>
<feature type="domain" description="DDE Tnp4" evidence="3">
    <location>
        <begin position="96"/>
        <end position="184"/>
    </location>
</feature>
<keyword evidence="2" id="KW-0479">Metal-binding</keyword>
<dbReference type="GO" id="GO:0046872">
    <property type="term" value="F:metal ion binding"/>
    <property type="evidence" value="ECO:0007669"/>
    <property type="project" value="UniProtKB-KW"/>
</dbReference>
<reference evidence="4 5" key="1">
    <citation type="journal article" date="2010" name="Science">
        <title>Genomic comparison of the ants Camponotus floridanus and Harpegnathos saltator.</title>
        <authorList>
            <person name="Bonasio R."/>
            <person name="Zhang G."/>
            <person name="Ye C."/>
            <person name="Mutti N.S."/>
            <person name="Fang X."/>
            <person name="Qin N."/>
            <person name="Donahue G."/>
            <person name="Yang P."/>
            <person name="Li Q."/>
            <person name="Li C."/>
            <person name="Zhang P."/>
            <person name="Huang Z."/>
            <person name="Berger S.L."/>
            <person name="Reinberg D."/>
            <person name="Wang J."/>
            <person name="Liebig J."/>
        </authorList>
    </citation>
    <scope>NUCLEOTIDE SEQUENCE [LARGE SCALE GENOMIC DNA]</scope>
    <source>
        <strain evidence="5">C129</strain>
    </source>
</reference>
<organism evidence="5">
    <name type="scientific">Camponotus floridanus</name>
    <name type="common">Florida carpenter ant</name>
    <dbReference type="NCBI Taxonomy" id="104421"/>
    <lineage>
        <taxon>Eukaryota</taxon>
        <taxon>Metazoa</taxon>
        <taxon>Ecdysozoa</taxon>
        <taxon>Arthropoda</taxon>
        <taxon>Hexapoda</taxon>
        <taxon>Insecta</taxon>
        <taxon>Pterygota</taxon>
        <taxon>Neoptera</taxon>
        <taxon>Endopterygota</taxon>
        <taxon>Hymenoptera</taxon>
        <taxon>Apocrita</taxon>
        <taxon>Aculeata</taxon>
        <taxon>Formicoidea</taxon>
        <taxon>Formicidae</taxon>
        <taxon>Formicinae</taxon>
        <taxon>Camponotus</taxon>
    </lineage>
</organism>
<dbReference type="Pfam" id="PF13359">
    <property type="entry name" value="DDE_Tnp_4"/>
    <property type="match status" value="1"/>
</dbReference>
<dbReference type="Proteomes" id="UP000000311">
    <property type="component" value="Unassembled WGS sequence"/>
</dbReference>
<gene>
    <name evidence="4" type="ORF">EAG_00515</name>
</gene>
<dbReference type="OMA" id="CENQALE"/>
<dbReference type="AlphaFoldDB" id="E2ANF6"/>
<feature type="non-terminal residue" evidence="4">
    <location>
        <position position="185"/>
    </location>
</feature>
<name>E2ANF6_CAMFO</name>
<dbReference type="EMBL" id="GL441206">
    <property type="protein sequence ID" value="EFN65033.1"/>
    <property type="molecule type" value="Genomic_DNA"/>
</dbReference>
<dbReference type="InParanoid" id="E2ANF6"/>
<evidence type="ECO:0000256" key="1">
    <source>
        <dbReference type="ARBA" id="ARBA00001968"/>
    </source>
</evidence>
<dbReference type="InterPro" id="IPR027806">
    <property type="entry name" value="HARBI1_dom"/>
</dbReference>